<dbReference type="Gene3D" id="3.40.50.720">
    <property type="entry name" value="NAD(P)-binding Rossmann-like Domain"/>
    <property type="match status" value="1"/>
</dbReference>
<dbReference type="InterPro" id="IPR008030">
    <property type="entry name" value="NmrA-like"/>
</dbReference>
<dbReference type="VEuPathDB" id="FungiDB:BO70DRAFT_305654"/>
<comment type="caution">
    <text evidence="4">The sequence shown here is derived from an EMBL/GenBank/DDBJ whole genome shotgun (WGS) entry which is preliminary data.</text>
</comment>
<name>A0A317X109_9EURO</name>
<feature type="domain" description="Semialdehyde dehydrogenase NAD-binding" evidence="3">
    <location>
        <begin position="5"/>
        <end position="127"/>
    </location>
</feature>
<dbReference type="AlphaFoldDB" id="A0A317X109"/>
<feature type="non-terminal residue" evidence="4">
    <location>
        <position position="298"/>
    </location>
</feature>
<dbReference type="CDD" id="cd05259">
    <property type="entry name" value="PCBER_SDR_a"/>
    <property type="match status" value="1"/>
</dbReference>
<evidence type="ECO:0000259" key="3">
    <source>
        <dbReference type="SMART" id="SM00859"/>
    </source>
</evidence>
<dbReference type="PANTHER" id="PTHR47706">
    <property type="entry name" value="NMRA-LIKE FAMILY PROTEIN"/>
    <property type="match status" value="1"/>
</dbReference>
<evidence type="ECO:0000256" key="1">
    <source>
        <dbReference type="ARBA" id="ARBA00022857"/>
    </source>
</evidence>
<dbReference type="GeneID" id="37062252"/>
<dbReference type="Pfam" id="PF05368">
    <property type="entry name" value="NmrA"/>
    <property type="match status" value="1"/>
</dbReference>
<dbReference type="InterPro" id="IPR051609">
    <property type="entry name" value="NmrA/Isoflavone_reductase-like"/>
</dbReference>
<accession>A0A317X109</accession>
<evidence type="ECO:0000313" key="5">
    <source>
        <dbReference type="Proteomes" id="UP000247233"/>
    </source>
</evidence>
<gene>
    <name evidence="4" type="ORF">BO70DRAFT_305654</name>
</gene>
<dbReference type="Proteomes" id="UP000247233">
    <property type="component" value="Unassembled WGS sequence"/>
</dbReference>
<dbReference type="InterPro" id="IPR036291">
    <property type="entry name" value="NAD(P)-bd_dom_sf"/>
</dbReference>
<dbReference type="PANTHER" id="PTHR47706:SF1">
    <property type="entry name" value="CIPA-LIKE, PUTATIVE (AFU_ORTHOLOGUE AFUA_1G12460)-RELATED"/>
    <property type="match status" value="1"/>
</dbReference>
<protein>
    <submittedName>
        <fullName evidence="4">NAD(P)-binding protein</fullName>
    </submittedName>
</protein>
<dbReference type="GO" id="GO:0016620">
    <property type="term" value="F:oxidoreductase activity, acting on the aldehyde or oxo group of donors, NAD or NADP as acceptor"/>
    <property type="evidence" value="ECO:0007669"/>
    <property type="project" value="InterPro"/>
</dbReference>
<dbReference type="SMART" id="SM00859">
    <property type="entry name" value="Semialdhyde_dh"/>
    <property type="match status" value="1"/>
</dbReference>
<organism evidence="4 5">
    <name type="scientific">Aspergillus heteromorphus CBS 117.55</name>
    <dbReference type="NCBI Taxonomy" id="1448321"/>
    <lineage>
        <taxon>Eukaryota</taxon>
        <taxon>Fungi</taxon>
        <taxon>Dikarya</taxon>
        <taxon>Ascomycota</taxon>
        <taxon>Pezizomycotina</taxon>
        <taxon>Eurotiomycetes</taxon>
        <taxon>Eurotiomycetidae</taxon>
        <taxon>Eurotiales</taxon>
        <taxon>Aspergillaceae</taxon>
        <taxon>Aspergillus</taxon>
        <taxon>Aspergillus subgen. Circumdati</taxon>
    </lineage>
</organism>
<reference evidence="4 5" key="1">
    <citation type="submission" date="2016-12" db="EMBL/GenBank/DDBJ databases">
        <title>The genomes of Aspergillus section Nigri reveals drivers in fungal speciation.</title>
        <authorList>
            <consortium name="DOE Joint Genome Institute"/>
            <person name="Vesth T.C."/>
            <person name="Nybo J."/>
            <person name="Theobald S."/>
            <person name="Brandl J."/>
            <person name="Frisvad J.C."/>
            <person name="Nielsen K.F."/>
            <person name="Lyhne E.K."/>
            <person name="Kogle M.E."/>
            <person name="Kuo A."/>
            <person name="Riley R."/>
            <person name="Clum A."/>
            <person name="Nolan M."/>
            <person name="Lipzen A."/>
            <person name="Salamov A."/>
            <person name="Henrissat B."/>
            <person name="Wiebenga A."/>
            <person name="De Vries R.P."/>
            <person name="Grigoriev I.V."/>
            <person name="Mortensen U.H."/>
            <person name="Andersen M.R."/>
            <person name="Baker S.E."/>
        </authorList>
    </citation>
    <scope>NUCLEOTIDE SEQUENCE [LARGE SCALE GENOMIC DNA]</scope>
    <source>
        <strain evidence="4 5">CBS 117.55</strain>
    </source>
</reference>
<keyword evidence="1" id="KW-0521">NADP</keyword>
<keyword evidence="5" id="KW-1185">Reference proteome</keyword>
<dbReference type="InterPro" id="IPR045312">
    <property type="entry name" value="PCBER-like"/>
</dbReference>
<dbReference type="GO" id="GO:1901607">
    <property type="term" value="P:alpha-amino acid biosynthetic process"/>
    <property type="evidence" value="ECO:0007669"/>
    <property type="project" value="UniProtKB-ARBA"/>
</dbReference>
<evidence type="ECO:0000313" key="4">
    <source>
        <dbReference type="EMBL" id="PWY92276.1"/>
    </source>
</evidence>
<evidence type="ECO:0000256" key="2">
    <source>
        <dbReference type="ARBA" id="ARBA00023002"/>
    </source>
</evidence>
<dbReference type="RefSeq" id="XP_025404015.1">
    <property type="nucleotide sequence ID" value="XM_025540015.1"/>
</dbReference>
<dbReference type="SUPFAM" id="SSF51735">
    <property type="entry name" value="NAD(P)-binding Rossmann-fold domains"/>
    <property type="match status" value="1"/>
</dbReference>
<dbReference type="InterPro" id="IPR000534">
    <property type="entry name" value="Semialdehyde_DH_NAD-bd"/>
</dbReference>
<proteinExistence type="predicted"/>
<dbReference type="EMBL" id="MSFL01000001">
    <property type="protein sequence ID" value="PWY92276.1"/>
    <property type="molecule type" value="Genomic_DNA"/>
</dbReference>
<dbReference type="OrthoDB" id="9974981at2759"/>
<keyword evidence="2" id="KW-0560">Oxidoreductase</keyword>
<sequence>MSFQTIAIVGASGSIGRAILQTLISSSHFDVTAISRSTSTAQFPDNVKLLRGDYADTQFLRDSLSGIDALVLCVGTLVPSTQIPFIDAAILAGVKWIFPSEFGTDSGNPEYSAHVPIIPPKIEIQEYLRKKAEETRGRFAWSAVVNGLILDWSIPRGVLGINIAEKSAVLLDGGNVKVNITTLALIGSAVARLLALPEEKRRNFANRLVYISSFRVSQVELLESAQVATETADGDWKTTHESTEDKLRRGKELFAKGETEGVVHLIYGHVFQDNAGGDYEARVALDNKALGLEEENLD</sequence>
<dbReference type="GO" id="GO:0051287">
    <property type="term" value="F:NAD binding"/>
    <property type="evidence" value="ECO:0007669"/>
    <property type="project" value="InterPro"/>
</dbReference>
<dbReference type="STRING" id="1448321.A0A317X109"/>